<proteinExistence type="predicted"/>
<dbReference type="InterPro" id="IPR001138">
    <property type="entry name" value="Zn2Cys6_DnaBD"/>
</dbReference>
<dbReference type="GO" id="GO:0006351">
    <property type="term" value="P:DNA-templated transcription"/>
    <property type="evidence" value="ECO:0007669"/>
    <property type="project" value="InterPro"/>
</dbReference>
<evidence type="ECO:0000256" key="6">
    <source>
        <dbReference type="ARBA" id="ARBA00023242"/>
    </source>
</evidence>
<keyword evidence="6" id="KW-0539">Nucleus</keyword>
<dbReference type="InterPro" id="IPR007219">
    <property type="entry name" value="XnlR_reg_dom"/>
</dbReference>
<accession>A0A074YQ67</accession>
<feature type="region of interest" description="Disordered" evidence="7">
    <location>
        <begin position="124"/>
        <end position="151"/>
    </location>
</feature>
<dbReference type="OrthoDB" id="3266505at2759"/>
<keyword evidence="2" id="KW-0479">Metal-binding</keyword>
<comment type="subcellular location">
    <subcellularLocation>
        <location evidence="1">Nucleus</location>
    </subcellularLocation>
</comment>
<dbReference type="AlphaFoldDB" id="A0A074YQ67"/>
<organism evidence="9 10">
    <name type="scientific">Aureobasidium subglaciale (strain EXF-2481)</name>
    <name type="common">Aureobasidium pullulans var. subglaciale</name>
    <dbReference type="NCBI Taxonomy" id="1043005"/>
    <lineage>
        <taxon>Eukaryota</taxon>
        <taxon>Fungi</taxon>
        <taxon>Dikarya</taxon>
        <taxon>Ascomycota</taxon>
        <taxon>Pezizomycotina</taxon>
        <taxon>Dothideomycetes</taxon>
        <taxon>Dothideomycetidae</taxon>
        <taxon>Dothideales</taxon>
        <taxon>Saccotheciaceae</taxon>
        <taxon>Aureobasidium</taxon>
    </lineage>
</organism>
<evidence type="ECO:0000256" key="7">
    <source>
        <dbReference type="SAM" id="MobiDB-lite"/>
    </source>
</evidence>
<dbReference type="SMART" id="SM00066">
    <property type="entry name" value="GAL4"/>
    <property type="match status" value="1"/>
</dbReference>
<dbReference type="GO" id="GO:0045944">
    <property type="term" value="P:positive regulation of transcription by RNA polymerase II"/>
    <property type="evidence" value="ECO:0007669"/>
    <property type="project" value="TreeGrafter"/>
</dbReference>
<dbReference type="Pfam" id="PF00172">
    <property type="entry name" value="Zn_clus"/>
    <property type="match status" value="1"/>
</dbReference>
<dbReference type="CDD" id="cd12148">
    <property type="entry name" value="fungal_TF_MHR"/>
    <property type="match status" value="1"/>
</dbReference>
<evidence type="ECO:0000256" key="5">
    <source>
        <dbReference type="ARBA" id="ARBA00023163"/>
    </source>
</evidence>
<dbReference type="InParanoid" id="A0A074YQ67"/>
<dbReference type="GO" id="GO:0000981">
    <property type="term" value="F:DNA-binding transcription factor activity, RNA polymerase II-specific"/>
    <property type="evidence" value="ECO:0007669"/>
    <property type="project" value="InterPro"/>
</dbReference>
<dbReference type="EMBL" id="KL584757">
    <property type="protein sequence ID" value="KEQ96197.1"/>
    <property type="molecule type" value="Genomic_DNA"/>
</dbReference>
<dbReference type="STRING" id="1043005.A0A074YQ67"/>
<sequence length="704" mass="78410">MAGVGKACAIPAGEVGVRPCLLFLIGLRSRTALCIYTRYVRWDVSAIMESLRSSIEGSQPPSKRQKRKTVACRRCHDQKTKCDGEKPCKNCLQSDKTCEYPMRDRKVTVNESYIQQLLAENDRLKRSVNDEESHEDTTDITNTDDEKRGDNPLIEKEAWFLPYDPSPIYIGEAACTGFSTRVRQLLVSVEAENHIPRTSFIKDPQLDAALNTTAQWPSRPQAFLLVNTALNTIGKCYHLCPASAVRATLDRAYQDLRSLDQLAVCKLFVLFALGEAYSIRSPLDNTGALPGLHYFARAKTILRVIPERPKIDHIEILVMFALYNSVMNRRHSAFRYIGSAIRLGLTIGLYQNMAERQLPDKAARQRRVRLWWTMYVLDRMMSSKVGYPTSLKDEDVETDLPTDEGLTQSQKDDFIDADYLTASISLARIAGGIIGSLYSRRKLPDTFSQRVQAIFRKLRDWVEALPPSMQLRQEDASSQIARHIVMLHLSFNQCVILATRPILLHVFRISNRIGGATEEISQATLALASTCSHSAGHSYRLLMRSWVNGSFFTLDYLSAQYLFASATVLAISSLAPDSHAKAHQNDLESATHLLRQLSMLGNLAASEFCGHLDAVLRSIVTFKASRGESSEASTMVQASPAASRPDTVTTEMALFGPLVGDFLTQTDTELGMPLLLDDSALDWSAWAGVLADQEPTPGHINIGL</sequence>
<dbReference type="GO" id="GO:0043565">
    <property type="term" value="F:sequence-specific DNA binding"/>
    <property type="evidence" value="ECO:0007669"/>
    <property type="project" value="TreeGrafter"/>
</dbReference>
<keyword evidence="10" id="KW-1185">Reference proteome</keyword>
<dbReference type="SUPFAM" id="SSF57701">
    <property type="entry name" value="Zn2/Cys6 DNA-binding domain"/>
    <property type="match status" value="1"/>
</dbReference>
<evidence type="ECO:0000256" key="1">
    <source>
        <dbReference type="ARBA" id="ARBA00004123"/>
    </source>
</evidence>
<dbReference type="SMART" id="SM00906">
    <property type="entry name" value="Fungal_trans"/>
    <property type="match status" value="1"/>
</dbReference>
<protein>
    <recommendedName>
        <fullName evidence="8">Zn(2)-C6 fungal-type domain-containing protein</fullName>
    </recommendedName>
</protein>
<reference evidence="9 10" key="1">
    <citation type="journal article" date="2014" name="BMC Genomics">
        <title>Genome sequencing of four Aureobasidium pullulans varieties: biotechnological potential, stress tolerance, and description of new species.</title>
        <authorList>
            <person name="Gostin Ar C."/>
            <person name="Ohm R.A."/>
            <person name="Kogej T."/>
            <person name="Sonjak S."/>
            <person name="Turk M."/>
            <person name="Zajc J."/>
            <person name="Zalar P."/>
            <person name="Grube M."/>
            <person name="Sun H."/>
            <person name="Han J."/>
            <person name="Sharma A."/>
            <person name="Chiniquy J."/>
            <person name="Ngan C.Y."/>
            <person name="Lipzen A."/>
            <person name="Barry K."/>
            <person name="Grigoriev I.V."/>
            <person name="Gunde-Cimerman N."/>
        </authorList>
    </citation>
    <scope>NUCLEOTIDE SEQUENCE [LARGE SCALE GENOMIC DNA]</scope>
    <source>
        <strain evidence="9 10">EXF-2481</strain>
    </source>
</reference>
<feature type="domain" description="Zn(2)-C6 fungal-type" evidence="8">
    <location>
        <begin position="71"/>
        <end position="100"/>
    </location>
</feature>
<dbReference type="GO" id="GO:0008270">
    <property type="term" value="F:zinc ion binding"/>
    <property type="evidence" value="ECO:0007669"/>
    <property type="project" value="InterPro"/>
</dbReference>
<dbReference type="InterPro" id="IPR051711">
    <property type="entry name" value="Stress_Response_Reg"/>
</dbReference>
<dbReference type="Gene3D" id="4.10.240.10">
    <property type="entry name" value="Zn(2)-C6 fungal-type DNA-binding domain"/>
    <property type="match status" value="1"/>
</dbReference>
<dbReference type="Proteomes" id="UP000030641">
    <property type="component" value="Unassembled WGS sequence"/>
</dbReference>
<keyword evidence="5" id="KW-0804">Transcription</keyword>
<evidence type="ECO:0000259" key="8">
    <source>
        <dbReference type="PROSITE" id="PS50048"/>
    </source>
</evidence>
<dbReference type="CDD" id="cd00067">
    <property type="entry name" value="GAL4"/>
    <property type="match status" value="1"/>
</dbReference>
<dbReference type="InterPro" id="IPR036864">
    <property type="entry name" value="Zn2-C6_fun-type_DNA-bd_sf"/>
</dbReference>
<feature type="compositionally biased region" description="Basic and acidic residues" evidence="7">
    <location>
        <begin position="124"/>
        <end position="137"/>
    </location>
</feature>
<dbReference type="PROSITE" id="PS50048">
    <property type="entry name" value="ZN2_CY6_FUNGAL_2"/>
    <property type="match status" value="1"/>
</dbReference>
<dbReference type="GeneID" id="25366340"/>
<dbReference type="PANTHER" id="PTHR47540">
    <property type="entry name" value="THIAMINE REPRESSIBLE GENES REGULATORY PROTEIN THI5"/>
    <property type="match status" value="1"/>
</dbReference>
<dbReference type="HOGENOM" id="CLU_006926_1_1_1"/>
<dbReference type="PROSITE" id="PS00463">
    <property type="entry name" value="ZN2_CY6_FUNGAL_1"/>
    <property type="match status" value="1"/>
</dbReference>
<dbReference type="PANTHER" id="PTHR47540:SF6">
    <property type="entry name" value="ZN(II)2CYS6 TRANSCRIPTION FACTOR (EUROFUNG)"/>
    <property type="match status" value="1"/>
</dbReference>
<evidence type="ECO:0000256" key="4">
    <source>
        <dbReference type="ARBA" id="ARBA00023125"/>
    </source>
</evidence>
<evidence type="ECO:0000256" key="3">
    <source>
        <dbReference type="ARBA" id="ARBA00023015"/>
    </source>
</evidence>
<dbReference type="Pfam" id="PF04082">
    <property type="entry name" value="Fungal_trans"/>
    <property type="match status" value="1"/>
</dbReference>
<dbReference type="OMA" id="NDTESMY"/>
<dbReference type="RefSeq" id="XP_013344602.1">
    <property type="nucleotide sequence ID" value="XM_013489148.1"/>
</dbReference>
<name>A0A074YQ67_AURSE</name>
<keyword evidence="4" id="KW-0238">DNA-binding</keyword>
<evidence type="ECO:0000313" key="9">
    <source>
        <dbReference type="EMBL" id="KEQ96197.1"/>
    </source>
</evidence>
<evidence type="ECO:0000256" key="2">
    <source>
        <dbReference type="ARBA" id="ARBA00022723"/>
    </source>
</evidence>
<keyword evidence="3" id="KW-0805">Transcription regulation</keyword>
<dbReference type="GO" id="GO:0005634">
    <property type="term" value="C:nucleus"/>
    <property type="evidence" value="ECO:0007669"/>
    <property type="project" value="UniProtKB-SubCell"/>
</dbReference>
<evidence type="ECO:0000313" key="10">
    <source>
        <dbReference type="Proteomes" id="UP000030641"/>
    </source>
</evidence>
<gene>
    <name evidence="9" type="ORF">AUEXF2481DRAFT_39284</name>
</gene>